<keyword evidence="2" id="KW-1185">Reference proteome</keyword>
<sequence>MQVQCLSWGRSICSASEYEDGSEQPRLMLDDPSVILTDKLTDTWNDRMKQLVTGLVGLINVEGTSVGKFVSVLISFFCPSSAVDIWELVKDQVEYMIDNKILAAEVTQLRNSLDGLRRTMEQNVAAKPREKG</sequence>
<dbReference type="GO" id="GO:0090729">
    <property type="term" value="F:toxin activity"/>
    <property type="evidence" value="ECO:0007669"/>
    <property type="project" value="InterPro"/>
</dbReference>
<dbReference type="AlphaFoldDB" id="A0AAV7SBJ9"/>
<dbReference type="Gene3D" id="1.20.190.10">
    <property type="entry name" value="Pesticidal crystal protein, N-terminal domain"/>
    <property type="match status" value="1"/>
</dbReference>
<dbReference type="EMBL" id="JANPWB010000008">
    <property type="protein sequence ID" value="KAJ1162329.1"/>
    <property type="molecule type" value="Genomic_DNA"/>
</dbReference>
<evidence type="ECO:0000313" key="2">
    <source>
        <dbReference type="Proteomes" id="UP001066276"/>
    </source>
</evidence>
<evidence type="ECO:0000313" key="1">
    <source>
        <dbReference type="EMBL" id="KAJ1162329.1"/>
    </source>
</evidence>
<dbReference type="SUPFAM" id="SSF56849">
    <property type="entry name" value="delta-Endotoxin (insectocide), N-terminal domain"/>
    <property type="match status" value="1"/>
</dbReference>
<proteinExistence type="predicted"/>
<organism evidence="1 2">
    <name type="scientific">Pleurodeles waltl</name>
    <name type="common">Iberian ribbed newt</name>
    <dbReference type="NCBI Taxonomy" id="8319"/>
    <lineage>
        <taxon>Eukaryota</taxon>
        <taxon>Metazoa</taxon>
        <taxon>Chordata</taxon>
        <taxon>Craniata</taxon>
        <taxon>Vertebrata</taxon>
        <taxon>Euteleostomi</taxon>
        <taxon>Amphibia</taxon>
        <taxon>Batrachia</taxon>
        <taxon>Caudata</taxon>
        <taxon>Salamandroidea</taxon>
        <taxon>Salamandridae</taxon>
        <taxon>Pleurodelinae</taxon>
        <taxon>Pleurodeles</taxon>
    </lineage>
</organism>
<reference evidence="1" key="1">
    <citation type="journal article" date="2022" name="bioRxiv">
        <title>Sequencing and chromosome-scale assembly of the giantPleurodeles waltlgenome.</title>
        <authorList>
            <person name="Brown T."/>
            <person name="Elewa A."/>
            <person name="Iarovenko S."/>
            <person name="Subramanian E."/>
            <person name="Araus A.J."/>
            <person name="Petzold A."/>
            <person name="Susuki M."/>
            <person name="Suzuki K.-i.T."/>
            <person name="Hayashi T."/>
            <person name="Toyoda A."/>
            <person name="Oliveira C."/>
            <person name="Osipova E."/>
            <person name="Leigh N.D."/>
            <person name="Simon A."/>
            <person name="Yun M.H."/>
        </authorList>
    </citation>
    <scope>NUCLEOTIDE SEQUENCE</scope>
    <source>
        <strain evidence="1">20211129_DDA</strain>
        <tissue evidence="1">Liver</tissue>
    </source>
</reference>
<accession>A0AAV7SBJ9</accession>
<comment type="caution">
    <text evidence="1">The sequence shown here is derived from an EMBL/GenBank/DDBJ whole genome shotgun (WGS) entry which is preliminary data.</text>
</comment>
<protein>
    <submittedName>
        <fullName evidence="1">Uncharacterized protein</fullName>
    </submittedName>
</protein>
<dbReference type="Proteomes" id="UP001066276">
    <property type="component" value="Chromosome 4_2"/>
</dbReference>
<gene>
    <name evidence="1" type="ORF">NDU88_002797</name>
</gene>
<name>A0AAV7SBJ9_PLEWA</name>
<dbReference type="InterPro" id="IPR036716">
    <property type="entry name" value="Pest_crys_N_sf"/>
</dbReference>